<evidence type="ECO:0000256" key="1">
    <source>
        <dbReference type="ARBA" id="ARBA00022630"/>
    </source>
</evidence>
<evidence type="ECO:0000256" key="3">
    <source>
        <dbReference type="ARBA" id="ARBA00023002"/>
    </source>
</evidence>
<dbReference type="Gene3D" id="3.20.20.30">
    <property type="entry name" value="Luciferase-like domain"/>
    <property type="match status" value="1"/>
</dbReference>
<feature type="domain" description="Luciferase-like" evidence="6">
    <location>
        <begin position="9"/>
        <end position="275"/>
    </location>
</feature>
<dbReference type="PANTHER" id="PTHR42847">
    <property type="entry name" value="ALKANESULFONATE MONOOXYGENASE"/>
    <property type="match status" value="1"/>
</dbReference>
<evidence type="ECO:0000313" key="8">
    <source>
        <dbReference type="Proteomes" id="UP000294543"/>
    </source>
</evidence>
<name>A0A4R4WHJ7_9ACTN</name>
<organism evidence="7 8">
    <name type="scientific">Nonomuraea diastatica</name>
    <dbReference type="NCBI Taxonomy" id="1848329"/>
    <lineage>
        <taxon>Bacteria</taxon>
        <taxon>Bacillati</taxon>
        <taxon>Actinomycetota</taxon>
        <taxon>Actinomycetes</taxon>
        <taxon>Streptosporangiales</taxon>
        <taxon>Streptosporangiaceae</taxon>
        <taxon>Nonomuraea</taxon>
    </lineage>
</organism>
<keyword evidence="3" id="KW-0560">Oxidoreductase</keyword>
<sequence>MPNDRRFRFGVVLHTAGSRREWREQCRKAEQIGFDTISAIDHLGKPAPFPALMLAAEATQRVRLGTYVLDATFHSPALLVRDVATTDLLTDGRLELGLAAGRPSASPDKLREAGMPYPTPAERADGLERTVAALRRLYADPQIRPGPPERPLPPLLLAGRGERVLRLAAREADIIGFNGTVAGPSGRVGLPAFAGTDAIARRVAFARAALGDRITQVEFNHEAPAVVVTTARRQALDRLRTLAPSLTAEERGHVPGFLVGTPAQIAEQIRRNRETFGFSYITVLDGGLDAMAPVIELLR</sequence>
<dbReference type="AlphaFoldDB" id="A0A4R4WHJ7"/>
<dbReference type="SUPFAM" id="SSF51679">
    <property type="entry name" value="Bacterial luciferase-like"/>
    <property type="match status" value="1"/>
</dbReference>
<keyword evidence="4" id="KW-0503">Monooxygenase</keyword>
<dbReference type="InterPro" id="IPR011251">
    <property type="entry name" value="Luciferase-like_dom"/>
</dbReference>
<dbReference type="PANTHER" id="PTHR42847:SF4">
    <property type="entry name" value="ALKANESULFONATE MONOOXYGENASE-RELATED"/>
    <property type="match status" value="1"/>
</dbReference>
<dbReference type="GO" id="GO:0046306">
    <property type="term" value="P:alkanesulfonate catabolic process"/>
    <property type="evidence" value="ECO:0007669"/>
    <property type="project" value="TreeGrafter"/>
</dbReference>
<dbReference type="InterPro" id="IPR019923">
    <property type="entry name" value="Lucif-like_OxRdtase_MSMEG_2516"/>
</dbReference>
<dbReference type="InterPro" id="IPR050172">
    <property type="entry name" value="SsuD_RutA_monooxygenase"/>
</dbReference>
<dbReference type="NCBIfam" id="TIGR03621">
    <property type="entry name" value="F420_MSMEG_2516"/>
    <property type="match status" value="1"/>
</dbReference>
<keyword evidence="8" id="KW-1185">Reference proteome</keyword>
<keyword evidence="1" id="KW-0285">Flavoprotein</keyword>
<protein>
    <submittedName>
        <fullName evidence="7">TIGR03621 family F420-dependent LLM class oxidoreductase</fullName>
    </submittedName>
</protein>
<dbReference type="Proteomes" id="UP000294543">
    <property type="component" value="Unassembled WGS sequence"/>
</dbReference>
<evidence type="ECO:0000256" key="4">
    <source>
        <dbReference type="ARBA" id="ARBA00023033"/>
    </source>
</evidence>
<evidence type="ECO:0000313" key="7">
    <source>
        <dbReference type="EMBL" id="TDD15015.1"/>
    </source>
</evidence>
<evidence type="ECO:0000256" key="2">
    <source>
        <dbReference type="ARBA" id="ARBA00022643"/>
    </source>
</evidence>
<dbReference type="EMBL" id="SMKP01000134">
    <property type="protein sequence ID" value="TDD15015.1"/>
    <property type="molecule type" value="Genomic_DNA"/>
</dbReference>
<keyword evidence="2" id="KW-0288">FMN</keyword>
<dbReference type="OrthoDB" id="4288123at2"/>
<feature type="region of interest" description="Disordered" evidence="5">
    <location>
        <begin position="100"/>
        <end position="122"/>
    </location>
</feature>
<reference evidence="7 8" key="1">
    <citation type="submission" date="2019-03" db="EMBL/GenBank/DDBJ databases">
        <title>Draft genome sequences of novel Actinobacteria.</title>
        <authorList>
            <person name="Sahin N."/>
            <person name="Ay H."/>
            <person name="Saygin H."/>
        </authorList>
    </citation>
    <scope>NUCLEOTIDE SEQUENCE [LARGE SCALE GENOMIC DNA]</scope>
    <source>
        <strain evidence="7 8">KC712</strain>
    </source>
</reference>
<dbReference type="Pfam" id="PF00296">
    <property type="entry name" value="Bac_luciferase"/>
    <property type="match status" value="1"/>
</dbReference>
<proteinExistence type="predicted"/>
<evidence type="ECO:0000256" key="5">
    <source>
        <dbReference type="SAM" id="MobiDB-lite"/>
    </source>
</evidence>
<comment type="caution">
    <text evidence="7">The sequence shown here is derived from an EMBL/GenBank/DDBJ whole genome shotgun (WGS) entry which is preliminary data.</text>
</comment>
<evidence type="ECO:0000259" key="6">
    <source>
        <dbReference type="Pfam" id="PF00296"/>
    </source>
</evidence>
<accession>A0A4R4WHJ7</accession>
<gene>
    <name evidence="7" type="ORF">E1294_35845</name>
</gene>
<dbReference type="InterPro" id="IPR036661">
    <property type="entry name" value="Luciferase-like_sf"/>
</dbReference>
<dbReference type="GO" id="GO:0008726">
    <property type="term" value="F:alkanesulfonate monooxygenase activity"/>
    <property type="evidence" value="ECO:0007669"/>
    <property type="project" value="TreeGrafter"/>
</dbReference>